<reference evidence="4" key="1">
    <citation type="submission" date="2025-08" db="UniProtKB">
        <authorList>
            <consortium name="RefSeq"/>
        </authorList>
    </citation>
    <scope>IDENTIFICATION</scope>
</reference>
<dbReference type="SMART" id="SM01392">
    <property type="entry name" value="MAGE_N"/>
    <property type="match status" value="1"/>
</dbReference>
<dbReference type="Gene3D" id="1.10.10.1210">
    <property type="entry name" value="MAGE homology domain, winged helix WH2 motif"/>
    <property type="match status" value="1"/>
</dbReference>
<dbReference type="InterPro" id="IPR021072">
    <property type="entry name" value="MAGE_N"/>
</dbReference>
<dbReference type="FunFam" id="1.10.10.1210:FF:000001">
    <property type="entry name" value="melanoma-associated antigen D1"/>
    <property type="match status" value="1"/>
</dbReference>
<dbReference type="InterPro" id="IPR041899">
    <property type="entry name" value="MAGE_WH2"/>
</dbReference>
<dbReference type="Pfam" id="PF01454">
    <property type="entry name" value="MAGE"/>
    <property type="match status" value="1"/>
</dbReference>
<dbReference type="InParanoid" id="A0A6P3FSE9"/>
<dbReference type="InterPro" id="IPR041898">
    <property type="entry name" value="MAGE_WH1"/>
</dbReference>
<evidence type="ECO:0000313" key="4">
    <source>
        <dbReference type="RefSeq" id="XP_004643718.1"/>
    </source>
</evidence>
<dbReference type="AlphaFoldDB" id="A0A6P3FSE9"/>
<dbReference type="GO" id="GO:0005634">
    <property type="term" value="C:nucleus"/>
    <property type="evidence" value="ECO:0007669"/>
    <property type="project" value="TreeGrafter"/>
</dbReference>
<sequence>MPRGQWRRDKQLQRGSPAQSRKRIRRDAQVRKIEEKEAAASASSAFCFTYASMGATEEESGSETPGCPQNPQGMFPAPTVMSFDPRSPCKEGSGTQGEEGPSPSQGRGAPQITREEFINHNLGKFLPFLLLKFQNKELITLKEMVHAVDPAHREHCPLVFRGVCECMCMSFGVEMRPAENFSHSYELVPVLGLTYTGLLDNVVQAIPKAGLLIFILSAIIVKGERLREEDLKELLRSRQVLGEREHAVIGDPWKFITEDLVQAEYLVYQQVPNSDPACYEFLWGPRAHAETTQKKVLRHTFSMVRTDPRAFPRLQEQP</sequence>
<dbReference type="InterPro" id="IPR037445">
    <property type="entry name" value="MAGE"/>
</dbReference>
<name>A0A6P3FSE9_OCTDE</name>
<dbReference type="Gene3D" id="1.10.10.1200">
    <property type="entry name" value="MAGE homology domain, winged helix WH1 motif"/>
    <property type="match status" value="1"/>
</dbReference>
<organism evidence="3 4">
    <name type="scientific">Octodon degus</name>
    <name type="common">Degu</name>
    <name type="synonym">Sciurus degus</name>
    <dbReference type="NCBI Taxonomy" id="10160"/>
    <lineage>
        <taxon>Eukaryota</taxon>
        <taxon>Metazoa</taxon>
        <taxon>Chordata</taxon>
        <taxon>Craniata</taxon>
        <taxon>Vertebrata</taxon>
        <taxon>Euteleostomi</taxon>
        <taxon>Mammalia</taxon>
        <taxon>Eutheria</taxon>
        <taxon>Euarchontoglires</taxon>
        <taxon>Glires</taxon>
        <taxon>Rodentia</taxon>
        <taxon>Hystricomorpha</taxon>
        <taxon>Octodontidae</taxon>
        <taxon>Octodon</taxon>
    </lineage>
</organism>
<dbReference type="GeneID" id="101573683"/>
<feature type="region of interest" description="Disordered" evidence="1">
    <location>
        <begin position="55"/>
        <end position="109"/>
    </location>
</feature>
<gene>
    <name evidence="4" type="primary">LOC101573683</name>
</gene>
<evidence type="ECO:0000256" key="1">
    <source>
        <dbReference type="SAM" id="MobiDB-lite"/>
    </source>
</evidence>
<feature type="compositionally biased region" description="Basic and acidic residues" evidence="1">
    <location>
        <begin position="1"/>
        <end position="12"/>
    </location>
</feature>
<dbReference type="Proteomes" id="UP000515203">
    <property type="component" value="Unplaced"/>
</dbReference>
<dbReference type="GO" id="GO:0000122">
    <property type="term" value="P:negative regulation of transcription by RNA polymerase II"/>
    <property type="evidence" value="ECO:0007669"/>
    <property type="project" value="TreeGrafter"/>
</dbReference>
<feature type="region of interest" description="Disordered" evidence="1">
    <location>
        <begin position="1"/>
        <end position="29"/>
    </location>
</feature>
<proteinExistence type="predicted"/>
<dbReference type="OrthoDB" id="9633206at2759"/>
<dbReference type="InterPro" id="IPR002190">
    <property type="entry name" value="MHD_dom"/>
</dbReference>
<dbReference type="Pfam" id="PF12440">
    <property type="entry name" value="MAGE_N"/>
    <property type="match status" value="1"/>
</dbReference>
<dbReference type="PANTHER" id="PTHR11736:SF14">
    <property type="entry name" value="NSE3 HOMOLOG, SMC5-SMC6 COMPLEX COMPONENT"/>
    <property type="match status" value="1"/>
</dbReference>
<keyword evidence="3" id="KW-1185">Reference proteome</keyword>
<protein>
    <submittedName>
        <fullName evidence="4">Melanoma-associated antigen 4-like</fullName>
    </submittedName>
</protein>
<dbReference type="RefSeq" id="XP_004643718.1">
    <property type="nucleotide sequence ID" value="XM_004643661.1"/>
</dbReference>
<feature type="domain" description="MAGE" evidence="2">
    <location>
        <begin position="118"/>
        <end position="318"/>
    </location>
</feature>
<evidence type="ECO:0000259" key="2">
    <source>
        <dbReference type="PROSITE" id="PS50838"/>
    </source>
</evidence>
<dbReference type="PROSITE" id="PS50838">
    <property type="entry name" value="MAGE"/>
    <property type="match status" value="1"/>
</dbReference>
<dbReference type="SMART" id="SM01373">
    <property type="entry name" value="MAGE"/>
    <property type="match status" value="1"/>
</dbReference>
<dbReference type="PANTHER" id="PTHR11736">
    <property type="entry name" value="MELANOMA-ASSOCIATED ANTIGEN MAGE ANTIGEN"/>
    <property type="match status" value="1"/>
</dbReference>
<evidence type="ECO:0000313" key="3">
    <source>
        <dbReference type="Proteomes" id="UP000515203"/>
    </source>
</evidence>
<accession>A0A6P3FSE9</accession>